<dbReference type="Gene3D" id="3.40.640.10">
    <property type="entry name" value="Type I PLP-dependent aspartate aminotransferase-like (Major domain)"/>
    <property type="match status" value="1"/>
</dbReference>
<proteinExistence type="predicted"/>
<keyword evidence="4" id="KW-0808">Transferase</keyword>
<dbReference type="Gene3D" id="3.90.1150.10">
    <property type="entry name" value="Aspartate Aminotransferase, domain 1"/>
    <property type="match status" value="1"/>
</dbReference>
<name>A0A3G8LHQ3_9MOLU</name>
<comment type="cofactor">
    <cofactor evidence="1">
        <name>pyridoxal 5'-phosphate</name>
        <dbReference type="ChEBI" id="CHEBI:597326"/>
    </cofactor>
</comment>
<accession>A0A3G8LHQ3</accession>
<dbReference type="PANTHER" id="PTHR43586">
    <property type="entry name" value="CYSTEINE DESULFURASE"/>
    <property type="match status" value="1"/>
</dbReference>
<dbReference type="InterPro" id="IPR000192">
    <property type="entry name" value="Aminotrans_V_dom"/>
</dbReference>
<evidence type="ECO:0000256" key="1">
    <source>
        <dbReference type="ARBA" id="ARBA00001933"/>
    </source>
</evidence>
<evidence type="ECO:0000313" key="4">
    <source>
        <dbReference type="EMBL" id="AZG68894.1"/>
    </source>
</evidence>
<evidence type="ECO:0000259" key="3">
    <source>
        <dbReference type="Pfam" id="PF00266"/>
    </source>
</evidence>
<sequence length="390" mass="44600">MNEYKKMFPMFINNKDIVYFDNAALGFKPYEVLQAGFDFYEKFSISTRTADSKLGIFIASQLANIRKNIANFVDANENELIFSSGTTESLNLIASMLSETINEGEIILSYYNHSSNIVPFLEQFKNKNIKFIYTKNNEEVLNNINKNTKIVALPQKSNTFEVDFDFDKIYKKCKENNAILINDAAQAIVHEKVSLKNSDVIAFSANKIYGPTGIGALVIKEELINKLLPKKWGGGQVQDIYGSCHWDSKPSIIRFEPGTQNFAGIFQFNAAIEFVKKLTYEKINELENEVYDYLILKLKELSNVEIDKKSSNRIVLFNLKNIPSQDVASYLGHQNIYVRSGVFCAHKFKELPEHNKSYIRVSISFYNDKEDVDILINTLKKMGDDYLGFL</sequence>
<dbReference type="OrthoDB" id="9804366at2"/>
<dbReference type="PANTHER" id="PTHR43586:SF8">
    <property type="entry name" value="CYSTEINE DESULFURASE 1, CHLOROPLASTIC"/>
    <property type="match status" value="1"/>
</dbReference>
<dbReference type="KEGG" id="mstr:EGN60_03015"/>
<evidence type="ECO:0000313" key="5">
    <source>
        <dbReference type="Proteomes" id="UP000275883"/>
    </source>
</evidence>
<dbReference type="GO" id="GO:0008483">
    <property type="term" value="F:transaminase activity"/>
    <property type="evidence" value="ECO:0007669"/>
    <property type="project" value="UniProtKB-KW"/>
</dbReference>
<dbReference type="Proteomes" id="UP000275883">
    <property type="component" value="Chromosome"/>
</dbReference>
<evidence type="ECO:0000256" key="2">
    <source>
        <dbReference type="ARBA" id="ARBA00022898"/>
    </source>
</evidence>
<dbReference type="InterPro" id="IPR015422">
    <property type="entry name" value="PyrdxlP-dep_Trfase_small"/>
</dbReference>
<reference evidence="4 5" key="1">
    <citation type="submission" date="2018-11" db="EMBL/GenBank/DDBJ databases">
        <title>Genome sequence of Mycoplasma struthionis sp. nov.</title>
        <authorList>
            <person name="Spergser J."/>
        </authorList>
    </citation>
    <scope>NUCLEOTIDE SEQUENCE [LARGE SCALE GENOMIC DNA]</scope>
    <source>
        <strain evidence="4 5">237IA</strain>
    </source>
</reference>
<feature type="domain" description="Aminotransferase class V" evidence="3">
    <location>
        <begin position="18"/>
        <end position="375"/>
    </location>
</feature>
<dbReference type="RefSeq" id="WP_124724587.1">
    <property type="nucleotide sequence ID" value="NZ_CP034044.1"/>
</dbReference>
<keyword evidence="5" id="KW-1185">Reference proteome</keyword>
<dbReference type="InterPro" id="IPR015424">
    <property type="entry name" value="PyrdxlP-dep_Trfase"/>
</dbReference>
<dbReference type="EMBL" id="CP034044">
    <property type="protein sequence ID" value="AZG68894.1"/>
    <property type="molecule type" value="Genomic_DNA"/>
</dbReference>
<dbReference type="InterPro" id="IPR015421">
    <property type="entry name" value="PyrdxlP-dep_Trfase_major"/>
</dbReference>
<organism evidence="4 5">
    <name type="scientific">Mycoplasma struthionis</name>
    <dbReference type="NCBI Taxonomy" id="538220"/>
    <lineage>
        <taxon>Bacteria</taxon>
        <taxon>Bacillati</taxon>
        <taxon>Mycoplasmatota</taxon>
        <taxon>Mollicutes</taxon>
        <taxon>Mycoplasmataceae</taxon>
        <taxon>Mycoplasma</taxon>
    </lineage>
</organism>
<protein>
    <submittedName>
        <fullName evidence="4">Aminotransferase class V-fold PLP-dependent enzyme</fullName>
    </submittedName>
</protein>
<dbReference type="Pfam" id="PF00266">
    <property type="entry name" value="Aminotran_5"/>
    <property type="match status" value="1"/>
</dbReference>
<keyword evidence="2" id="KW-0663">Pyridoxal phosphate</keyword>
<gene>
    <name evidence="4" type="ORF">EGN60_03015</name>
</gene>
<dbReference type="AlphaFoldDB" id="A0A3G8LHQ3"/>
<keyword evidence="4" id="KW-0032">Aminotransferase</keyword>
<dbReference type="SUPFAM" id="SSF53383">
    <property type="entry name" value="PLP-dependent transferases"/>
    <property type="match status" value="1"/>
</dbReference>